<keyword evidence="2 5" id="KW-0812">Transmembrane</keyword>
<evidence type="ECO:0000256" key="5">
    <source>
        <dbReference type="SAM" id="Phobius"/>
    </source>
</evidence>
<proteinExistence type="predicted"/>
<accession>A0A1S0TJK8</accession>
<dbReference type="InParanoid" id="A0A1S0TJK8"/>
<organism evidence="6">
    <name type="scientific">Loa loa</name>
    <name type="common">Eye worm</name>
    <name type="synonym">Filaria loa</name>
    <dbReference type="NCBI Taxonomy" id="7209"/>
    <lineage>
        <taxon>Eukaryota</taxon>
        <taxon>Metazoa</taxon>
        <taxon>Ecdysozoa</taxon>
        <taxon>Nematoda</taxon>
        <taxon>Chromadorea</taxon>
        <taxon>Rhabditida</taxon>
        <taxon>Spirurina</taxon>
        <taxon>Spiruromorpha</taxon>
        <taxon>Filarioidea</taxon>
        <taxon>Onchocercidae</taxon>
        <taxon>Loa</taxon>
    </lineage>
</organism>
<dbReference type="CTD" id="9951108"/>
<dbReference type="GeneID" id="9951108"/>
<feature type="transmembrane region" description="Helical" evidence="5">
    <location>
        <begin position="20"/>
        <end position="41"/>
    </location>
</feature>
<name>A0A1S0TJK8_LOALO</name>
<evidence type="ECO:0000256" key="4">
    <source>
        <dbReference type="ARBA" id="ARBA00023136"/>
    </source>
</evidence>
<dbReference type="InterPro" id="IPR019408">
    <property type="entry name" value="7TM_GPCR_serpentine_rcpt_Srab"/>
</dbReference>
<feature type="non-terminal residue" evidence="6">
    <location>
        <position position="70"/>
    </location>
</feature>
<reference evidence="6" key="1">
    <citation type="submission" date="2012-04" db="EMBL/GenBank/DDBJ databases">
        <title>The Genome Sequence of Loa loa.</title>
        <authorList>
            <consortium name="The Broad Institute Genome Sequencing Platform"/>
            <consortium name="Broad Institute Genome Sequencing Center for Infectious Disease"/>
            <person name="Nutman T.B."/>
            <person name="Fink D.L."/>
            <person name="Russ C."/>
            <person name="Young S."/>
            <person name="Zeng Q."/>
            <person name="Gargeya S."/>
            <person name="Alvarado L."/>
            <person name="Berlin A."/>
            <person name="Chapman S.B."/>
            <person name="Chen Z."/>
            <person name="Freedman E."/>
            <person name="Gellesch M."/>
            <person name="Goldberg J."/>
            <person name="Griggs A."/>
            <person name="Gujja S."/>
            <person name="Heilman E.R."/>
            <person name="Heiman D."/>
            <person name="Howarth C."/>
            <person name="Mehta T."/>
            <person name="Neiman D."/>
            <person name="Pearson M."/>
            <person name="Roberts A."/>
            <person name="Saif S."/>
            <person name="Shea T."/>
            <person name="Shenoy N."/>
            <person name="Sisk P."/>
            <person name="Stolte C."/>
            <person name="Sykes S."/>
            <person name="White J."/>
            <person name="Yandava C."/>
            <person name="Haas B."/>
            <person name="Henn M.R."/>
            <person name="Nusbaum C."/>
            <person name="Birren B."/>
        </authorList>
    </citation>
    <scope>NUCLEOTIDE SEQUENCE [LARGE SCALE GENOMIC DNA]</scope>
</reference>
<dbReference type="Pfam" id="PF10292">
    <property type="entry name" value="7TM_GPCR_Srab"/>
    <property type="match status" value="1"/>
</dbReference>
<evidence type="ECO:0000313" key="6">
    <source>
        <dbReference type="EMBL" id="EFO14879.1"/>
    </source>
</evidence>
<dbReference type="KEGG" id="loa:LOAG_13635"/>
<evidence type="ECO:0000256" key="3">
    <source>
        <dbReference type="ARBA" id="ARBA00022989"/>
    </source>
</evidence>
<dbReference type="GO" id="GO:0016020">
    <property type="term" value="C:membrane"/>
    <property type="evidence" value="ECO:0007669"/>
    <property type="project" value="UniProtKB-SubCell"/>
</dbReference>
<dbReference type="AlphaFoldDB" id="A0A1S0TJK8"/>
<dbReference type="RefSeq" id="XP_003149189.1">
    <property type="nucleotide sequence ID" value="XM_003149141.1"/>
</dbReference>
<dbReference type="OMA" id="FLPHAHE"/>
<keyword evidence="4 5" id="KW-0472">Membrane</keyword>
<gene>
    <name evidence="6" type="ORF">LOAG_13635</name>
</gene>
<sequence length="70" mass="7950">MNVDICKQASELANSVTLSIVLTVIINMSIIAIPLEIWIVFKTTNRILLHQNTRILIITHQLWLISHCIA</sequence>
<protein>
    <submittedName>
        <fullName evidence="6">Uncharacterized protein</fullName>
    </submittedName>
</protein>
<keyword evidence="3 5" id="KW-1133">Transmembrane helix</keyword>
<dbReference type="OrthoDB" id="5858213at2759"/>
<comment type="subcellular location">
    <subcellularLocation>
        <location evidence="1">Membrane</location>
        <topology evidence="1">Multi-pass membrane protein</topology>
    </subcellularLocation>
</comment>
<evidence type="ECO:0000256" key="2">
    <source>
        <dbReference type="ARBA" id="ARBA00022692"/>
    </source>
</evidence>
<dbReference type="EMBL" id="JH712906">
    <property type="protein sequence ID" value="EFO14879.1"/>
    <property type="molecule type" value="Genomic_DNA"/>
</dbReference>
<evidence type="ECO:0000256" key="1">
    <source>
        <dbReference type="ARBA" id="ARBA00004141"/>
    </source>
</evidence>